<organism evidence="1 2">
    <name type="scientific">Chryseobacterium indologenes</name>
    <name type="common">Flavobacterium indologenes</name>
    <dbReference type="NCBI Taxonomy" id="253"/>
    <lineage>
        <taxon>Bacteria</taxon>
        <taxon>Pseudomonadati</taxon>
        <taxon>Bacteroidota</taxon>
        <taxon>Flavobacteriia</taxon>
        <taxon>Flavobacteriales</taxon>
        <taxon>Weeksellaceae</taxon>
        <taxon>Chryseobacterium group</taxon>
        <taxon>Chryseobacterium</taxon>
    </lineage>
</organism>
<evidence type="ECO:0008006" key="3">
    <source>
        <dbReference type="Google" id="ProtNLM"/>
    </source>
</evidence>
<evidence type="ECO:0000313" key="1">
    <source>
        <dbReference type="EMBL" id="AZB18454.1"/>
    </source>
</evidence>
<proteinExistence type="predicted"/>
<sequence>MKWESEKHIENNKYDIPGNWLHIEYFEALNLLFRIENSLRVFVYIILKNEFKEKWTNLSITSDDEEKSTIGAIAKRRLSQDNNYAYLGYSINSPLLHLTSGELIRIITSDSYWKYFKKYFLGTKEIIKNKLDEIGNIRNSLAHFRPIKKGDVDLIKQNANHTLGQVEKTLADYILCPDTVPTNTNEDWYKELKPLSNNECSINFKQSKNENWIKMHIEFQCPIIERKKLLESFVYIKTFNIKTANLLSNYQNLTTNTISITENASNIFTQNVDNLKITKSLKFTFSKKTIETNFQDIKNDIESIFLKITEELDLISQDNLARGTILEVIALSFRKKENSKYFGTDNKNFITETENTPPEFWGKLDHTDVNFVSNSEFYPWIPVSISDDKDSLF</sequence>
<dbReference type="Proteomes" id="UP000269015">
    <property type="component" value="Chromosome"/>
</dbReference>
<dbReference type="RefSeq" id="WP_123861749.1">
    <property type="nucleotide sequence ID" value="NZ_CP033930.1"/>
</dbReference>
<protein>
    <recommendedName>
        <fullName evidence="3">Swt1-like HEPN domain-containing protein</fullName>
    </recommendedName>
</protein>
<name>A0AAD0YT58_CHRID</name>
<gene>
    <name evidence="1" type="ORF">EG352_12000</name>
</gene>
<reference evidence="1 2" key="1">
    <citation type="submission" date="2018-11" db="EMBL/GenBank/DDBJ databases">
        <title>Proposal to divide the Flavobacteriaceae and reorganize its genera based on Amino Acid Identity values calculated from whole genome sequences.</title>
        <authorList>
            <person name="Nicholson A.C."/>
            <person name="Gulvik C.A."/>
            <person name="Whitney A.M."/>
            <person name="Humrighouse B.W."/>
            <person name="Bell M."/>
            <person name="Holmes B."/>
            <person name="Steigerwalt A.G."/>
            <person name="Villarma A."/>
            <person name="Sheth M."/>
            <person name="Batra D."/>
            <person name="Pryor J."/>
            <person name="Bernardet J.-F."/>
            <person name="Hugo C."/>
            <person name="Kampfer P."/>
            <person name="Newman J."/>
            <person name="McQuiston J.R."/>
        </authorList>
    </citation>
    <scope>NUCLEOTIDE SEQUENCE [LARGE SCALE GENOMIC DNA]</scope>
    <source>
        <strain evidence="1 2">H5559</strain>
    </source>
</reference>
<accession>A0AAD0YT58</accession>
<dbReference type="EMBL" id="CP033930">
    <property type="protein sequence ID" value="AZB18454.1"/>
    <property type="molecule type" value="Genomic_DNA"/>
</dbReference>
<dbReference type="AlphaFoldDB" id="A0AAD0YT58"/>
<evidence type="ECO:0000313" key="2">
    <source>
        <dbReference type="Proteomes" id="UP000269015"/>
    </source>
</evidence>